<dbReference type="InterPro" id="IPR038844">
    <property type="entry name" value="CFAP157"/>
</dbReference>
<feature type="region of interest" description="Disordered" evidence="7">
    <location>
        <begin position="419"/>
        <end position="439"/>
    </location>
</feature>
<dbReference type="GO" id="GO:0008017">
    <property type="term" value="F:microtubule binding"/>
    <property type="evidence" value="ECO:0007669"/>
    <property type="project" value="TreeGrafter"/>
</dbReference>
<evidence type="ECO:0000256" key="2">
    <source>
        <dbReference type="ARBA" id="ARBA00010841"/>
    </source>
</evidence>
<keyword evidence="5" id="KW-0969">Cilium</keyword>
<keyword evidence="9" id="KW-1185">Reference proteome</keyword>
<keyword evidence="4" id="KW-0175">Coiled coil</keyword>
<comment type="subcellular location">
    <subcellularLocation>
        <location evidence="1">Cell projection</location>
        <location evidence="1">Cilium</location>
    </subcellularLocation>
</comment>
<evidence type="ECO:0000256" key="5">
    <source>
        <dbReference type="ARBA" id="ARBA00023069"/>
    </source>
</evidence>
<name>A0A6G1PYJ8_CHAAH</name>
<feature type="region of interest" description="Disordered" evidence="7">
    <location>
        <begin position="1"/>
        <end position="36"/>
    </location>
</feature>
<evidence type="ECO:0000256" key="4">
    <source>
        <dbReference type="ARBA" id="ARBA00023054"/>
    </source>
</evidence>
<dbReference type="EMBL" id="CM015722">
    <property type="protein sequence ID" value="KAF3695411.1"/>
    <property type="molecule type" value="Genomic_DNA"/>
</dbReference>
<reference evidence="9" key="2">
    <citation type="submission" date="2019-02" db="EMBL/GenBank/DDBJ databases">
        <title>Opniocepnalus argus Var Kimnra genome.</title>
        <authorList>
            <person name="Zhou C."/>
            <person name="Xiao S."/>
        </authorList>
    </citation>
    <scope>NUCLEOTIDE SEQUENCE [LARGE SCALE GENOMIC DNA]</scope>
</reference>
<evidence type="ECO:0000313" key="9">
    <source>
        <dbReference type="Proteomes" id="UP000503349"/>
    </source>
</evidence>
<sequence length="468" mass="53448">MPKKKVERGGDKPDEDKKTQKKDSLPERTEPDDKERALYLTQIRYLNEQLERYQLKSDELEREKKDLKAQCNVLEKEKKDIVEFLKRSLLEKEDEVDELTDRLESQRQASDEDRGALQLQHNQLVEGIQGRIDELTKENMKLVAKLDSLEEFQRQKEQLMSNMESLEKQLASQNDEHKNDIHNLEIKTLLEKKRLEKEVESFEAAMAAEVQQLVNRKVPETTRLALQENVELKSQLSELSAQAQVVEQLTEKCQQLQAEQKDNRQELKQLQTEHKGIKAELEGLRQERTSLSDQCSKNTAEVGRLEAALEEERRRRSRIKSSLQEAVVTLRQALMEEPTERGSVVHWKKLMQRLLLVLDKHSSSTADNEHLKKPQTSEAEAAGAVNLDPASSFQFQLARYRPGDLGLVPPPAPKHKNLLFRTGTGSGSTGPPLHRKPISQKAASSITLTDSAASVLSSKHSITKLKKL</sequence>
<proteinExistence type="inferred from homology"/>
<feature type="compositionally biased region" description="Basic and acidic residues" evidence="7">
    <location>
        <begin position="7"/>
        <end position="36"/>
    </location>
</feature>
<dbReference type="Proteomes" id="UP000503349">
    <property type="component" value="Chromosome 11"/>
</dbReference>
<dbReference type="AlphaFoldDB" id="A0A6G1PYJ8"/>
<dbReference type="GO" id="GO:0036064">
    <property type="term" value="C:ciliary basal body"/>
    <property type="evidence" value="ECO:0007669"/>
    <property type="project" value="TreeGrafter"/>
</dbReference>
<accession>A0A6G1PYJ8</accession>
<evidence type="ECO:0000313" key="8">
    <source>
        <dbReference type="EMBL" id="KAF3695411.1"/>
    </source>
</evidence>
<dbReference type="PANTHER" id="PTHR31954:SF1">
    <property type="entry name" value="CILIA- AND FLAGELLA-ASSOCIATED PROTEIN 157"/>
    <property type="match status" value="1"/>
</dbReference>
<feature type="region of interest" description="Disordered" evidence="7">
    <location>
        <begin position="95"/>
        <end position="115"/>
    </location>
</feature>
<evidence type="ECO:0000256" key="1">
    <source>
        <dbReference type="ARBA" id="ARBA00004138"/>
    </source>
</evidence>
<organism evidence="8 9">
    <name type="scientific">Channa argus</name>
    <name type="common">Northern snakehead</name>
    <name type="synonym">Ophicephalus argus</name>
    <dbReference type="NCBI Taxonomy" id="215402"/>
    <lineage>
        <taxon>Eukaryota</taxon>
        <taxon>Metazoa</taxon>
        <taxon>Chordata</taxon>
        <taxon>Craniata</taxon>
        <taxon>Vertebrata</taxon>
        <taxon>Euteleostomi</taxon>
        <taxon>Actinopterygii</taxon>
        <taxon>Neopterygii</taxon>
        <taxon>Teleostei</taxon>
        <taxon>Neoteleostei</taxon>
        <taxon>Acanthomorphata</taxon>
        <taxon>Anabantaria</taxon>
        <taxon>Anabantiformes</taxon>
        <taxon>Channoidei</taxon>
        <taxon>Channidae</taxon>
        <taxon>Channa</taxon>
    </lineage>
</organism>
<reference evidence="8 9" key="1">
    <citation type="submission" date="2019-02" db="EMBL/GenBank/DDBJ databases">
        <title>Opniocepnalus argus genome.</title>
        <authorList>
            <person name="Zhou C."/>
            <person name="Xiao S."/>
        </authorList>
    </citation>
    <scope>NUCLEOTIDE SEQUENCE [LARGE SCALE GENOMIC DNA]</scope>
    <source>
        <strain evidence="8">OARG1902GOOAL</strain>
        <tissue evidence="8">Muscle</tissue>
    </source>
</reference>
<feature type="compositionally biased region" description="Basic and acidic residues" evidence="7">
    <location>
        <begin position="99"/>
        <end position="115"/>
    </location>
</feature>
<evidence type="ECO:0000256" key="7">
    <source>
        <dbReference type="SAM" id="MobiDB-lite"/>
    </source>
</evidence>
<protein>
    <recommendedName>
        <fullName evidence="3">Cilia- and flagella-associated protein 157</fullName>
    </recommendedName>
</protein>
<evidence type="ECO:0000256" key="3">
    <source>
        <dbReference type="ARBA" id="ARBA00014087"/>
    </source>
</evidence>
<evidence type="ECO:0000256" key="6">
    <source>
        <dbReference type="ARBA" id="ARBA00023273"/>
    </source>
</evidence>
<keyword evidence="8" id="KW-0282">Flagellum</keyword>
<dbReference type="PANTHER" id="PTHR31954">
    <property type="entry name" value="CILIA- AND FLAGELLA-ASSOCIATED PROTEIN 157"/>
    <property type="match status" value="1"/>
</dbReference>
<keyword evidence="6" id="KW-0966">Cell projection</keyword>
<gene>
    <name evidence="8" type="ORF">EXN66_Car011087</name>
</gene>
<comment type="similarity">
    <text evidence="2">Belongs to the CFAP157 family.</text>
</comment>